<accession>W4FSS9</accession>
<dbReference type="InterPro" id="IPR044294">
    <property type="entry name" value="Lipase-like"/>
</dbReference>
<dbReference type="InterPro" id="IPR007751">
    <property type="entry name" value="DUF676_lipase-like"/>
</dbReference>
<dbReference type="OrthoDB" id="273452at2759"/>
<dbReference type="Gene3D" id="3.40.50.1820">
    <property type="entry name" value="alpha/beta hydrolase"/>
    <property type="match status" value="1"/>
</dbReference>
<dbReference type="AlphaFoldDB" id="W4FSS9"/>
<dbReference type="Pfam" id="PF05057">
    <property type="entry name" value="DUF676"/>
    <property type="match status" value="1"/>
</dbReference>
<dbReference type="VEuPathDB" id="FungiDB:H257_13917"/>
<dbReference type="PANTHER" id="PTHR12482:SF62">
    <property type="entry name" value="LIPASE ROG1-RELATED"/>
    <property type="match status" value="1"/>
</dbReference>
<dbReference type="EMBL" id="KI913165">
    <property type="protein sequence ID" value="ETV70527.1"/>
    <property type="molecule type" value="Genomic_DNA"/>
</dbReference>
<sequence>MKGQFDDPSAPSEAVHLVVLQHGLHGSPQDYASLQPILTSVLQDQRVHVVATRSNSTEYYTTHDGIDIGGVRLADEVELLAAQCPKLQKISFIGHSLGGLYVRYCIGVLYARGFFATIEPMNFIALASPHLGIRRPASRGAFNTLFNSISSKLFDLTGAQLTLRDAVSEDTLALSSVHTLVTVTTPRSFPALAMTLTMQFAAPNAGFSTLFSQLLGNSWAVYFSHLDVNEPPLFSFDLTHFDAVLYLPEPLTPPTAANSHDHDHDFNHLHIPAQPRDTVLQLQGRHDGQEVAIDICIESTDDWAFVHAILLRLGAISCATYPGDKLQLRSFQLQDLDNAYTLFPPVSRSVAQPLAKQHLLQCLCQGAFLHGLHAFRRRAVYSNVFYDIQAPYSCSAFRAFNPYRSHVVPSATSSVYPHITLHSMENAAILRASILELTTAEISQEAHAVDPPKPKSWLQGLATIPAIIFPVNKAADTNELPPQQHRICHVVSKESDKVLVDSPEDIYSSDPMRDILREMLVCMQSLEWERIDVLFESALAHEQIIAKRSHEVPAHESGLDIVHHIADTFVVD</sequence>
<evidence type="ECO:0000259" key="1">
    <source>
        <dbReference type="Pfam" id="PF05057"/>
    </source>
</evidence>
<organism evidence="2">
    <name type="scientific">Aphanomyces astaci</name>
    <name type="common">Crayfish plague agent</name>
    <dbReference type="NCBI Taxonomy" id="112090"/>
    <lineage>
        <taxon>Eukaryota</taxon>
        <taxon>Sar</taxon>
        <taxon>Stramenopiles</taxon>
        <taxon>Oomycota</taxon>
        <taxon>Saprolegniomycetes</taxon>
        <taxon>Saprolegniales</taxon>
        <taxon>Verrucalvaceae</taxon>
        <taxon>Aphanomyces</taxon>
    </lineage>
</organism>
<evidence type="ECO:0000313" key="2">
    <source>
        <dbReference type="EMBL" id="ETV70527.1"/>
    </source>
</evidence>
<name>W4FSS9_APHAT</name>
<dbReference type="RefSeq" id="XP_009839910.1">
    <property type="nucleotide sequence ID" value="XM_009841608.1"/>
</dbReference>
<proteinExistence type="predicted"/>
<protein>
    <recommendedName>
        <fullName evidence="1">DUF676 domain-containing protein</fullName>
    </recommendedName>
</protein>
<dbReference type="GeneID" id="20815913"/>
<dbReference type="PANTHER" id="PTHR12482">
    <property type="entry name" value="LIPASE ROG1-RELATED-RELATED"/>
    <property type="match status" value="1"/>
</dbReference>
<dbReference type="SUPFAM" id="SSF53474">
    <property type="entry name" value="alpha/beta-Hydrolases"/>
    <property type="match status" value="1"/>
</dbReference>
<gene>
    <name evidence="2" type="ORF">H257_13917</name>
</gene>
<reference evidence="2" key="1">
    <citation type="submission" date="2013-12" db="EMBL/GenBank/DDBJ databases">
        <title>The Genome Sequence of Aphanomyces astaci APO3.</title>
        <authorList>
            <consortium name="The Broad Institute Genomics Platform"/>
            <person name="Russ C."/>
            <person name="Tyler B."/>
            <person name="van West P."/>
            <person name="Dieguez-Uribeondo J."/>
            <person name="Young S.K."/>
            <person name="Zeng Q."/>
            <person name="Gargeya S."/>
            <person name="Fitzgerald M."/>
            <person name="Abouelleil A."/>
            <person name="Alvarado L."/>
            <person name="Chapman S.B."/>
            <person name="Gainer-Dewar J."/>
            <person name="Goldberg J."/>
            <person name="Griggs A."/>
            <person name="Gujja S."/>
            <person name="Hansen M."/>
            <person name="Howarth C."/>
            <person name="Imamovic A."/>
            <person name="Ireland A."/>
            <person name="Larimer J."/>
            <person name="McCowan C."/>
            <person name="Murphy C."/>
            <person name="Pearson M."/>
            <person name="Poon T.W."/>
            <person name="Priest M."/>
            <person name="Roberts A."/>
            <person name="Saif S."/>
            <person name="Shea T."/>
            <person name="Sykes S."/>
            <person name="Wortman J."/>
            <person name="Nusbaum C."/>
            <person name="Birren B."/>
        </authorList>
    </citation>
    <scope>NUCLEOTIDE SEQUENCE [LARGE SCALE GENOMIC DNA]</scope>
    <source>
        <strain evidence="2">APO3</strain>
    </source>
</reference>
<dbReference type="InterPro" id="IPR029058">
    <property type="entry name" value="AB_hydrolase_fold"/>
</dbReference>
<feature type="domain" description="DUF676" evidence="1">
    <location>
        <begin position="12"/>
        <end position="171"/>
    </location>
</feature>